<dbReference type="GO" id="GO:0098719">
    <property type="term" value="P:sodium ion import across plasma membrane"/>
    <property type="evidence" value="ECO:0007669"/>
    <property type="project" value="TreeGrafter"/>
</dbReference>
<sequence>MKSELGELDGELTEAAVDDMRTPFIELVSSKFAQAATNILATLSRVSCYADVATPIRKYGVHQAFIFAPLTNRNTSVTIRLVSWDAVVPIREKNRDHRFHMASLTLVLQVLIAVLVSSALSNFIPKISTPLVQILLGVAWYFTPFLPNLEMDSELFMVLFIAPLLFLEARNVPRREIAANLVPSMSLAVGLVLLSLATTGVTLHVLWPAVPLAAAFALGAALGPTDAVAVSALSKEAKLSERQLHVLRGESLFNDAASIVGFQFACAAALTGTFSALEFTEGILVSFCGGVLIGFVVGFLFNNLVLLLRRYRMETMTLRIGIEVLIPFAAYVAAEHFHVSGVLSVVAAGLTITFHRYGFGSDIARTNLVSNSVWQFIEFTLNGSVFVLLGIELPLAMRASWENESVSTRMLLLAIAVITVVSLVLRFIWIAAMLRLTHDKKTGKRRKMTPERWHSAAVMTFGGPKGTISLALAFTLPYSIDVFTHIPLRNALLFIVSGYIVVSLVLANVMLPLLAPKDDDAAGEEYAKDSVEMLRRTLTKIAELDTPETHAEVRAVMHSYTERIDRVKMAVPQETMKRENKVRVTTLEWERKWLNEYAKQHPDKAEAAESLLDRLSHSLNHLTGSGGHHIQIRQANPRRQALIIVRRIWGLIARVTPGLDPGKVNDMRGIQIELFKATIGHLKQEVLTDVDNAEIIARLIGEYRAALSTLHTQTSTLMRPQLPSRQGVDDIRTQTFRLELETIREMLEEDEITRPQAKLMRQNVYLMQADAVL</sequence>
<gene>
    <name evidence="12" type="ORF">CSQ87_02000</name>
</gene>
<evidence type="ECO:0000256" key="9">
    <source>
        <dbReference type="ARBA" id="ARBA00023201"/>
    </source>
</evidence>
<keyword evidence="6 10" id="KW-0915">Sodium</keyword>
<feature type="transmembrane region" description="Helical" evidence="10">
    <location>
        <begin position="316"/>
        <end position="334"/>
    </location>
</feature>
<dbReference type="InterPro" id="IPR006153">
    <property type="entry name" value="Cation/H_exchanger_TM"/>
</dbReference>
<dbReference type="AlphaFoldDB" id="A0A2M9HHJ6"/>
<evidence type="ECO:0000256" key="1">
    <source>
        <dbReference type="ARBA" id="ARBA00004651"/>
    </source>
</evidence>
<evidence type="ECO:0000256" key="2">
    <source>
        <dbReference type="ARBA" id="ARBA00022448"/>
    </source>
</evidence>
<evidence type="ECO:0000256" key="3">
    <source>
        <dbReference type="ARBA" id="ARBA00022475"/>
    </source>
</evidence>
<protein>
    <submittedName>
        <fullName evidence="12">Na+/H+ antiporter</fullName>
    </submittedName>
</protein>
<dbReference type="GO" id="GO:0005886">
    <property type="term" value="C:plasma membrane"/>
    <property type="evidence" value="ECO:0007669"/>
    <property type="project" value="UniProtKB-SubCell"/>
</dbReference>
<keyword evidence="4 10" id="KW-0812">Transmembrane</keyword>
<evidence type="ECO:0000259" key="11">
    <source>
        <dbReference type="Pfam" id="PF00999"/>
    </source>
</evidence>
<evidence type="ECO:0000256" key="4">
    <source>
        <dbReference type="ARBA" id="ARBA00022692"/>
    </source>
</evidence>
<comment type="subcellular location">
    <subcellularLocation>
        <location evidence="1 10">Cell membrane</location>
        <topology evidence="1 10">Multi-pass membrane protein</topology>
    </subcellularLocation>
</comment>
<feature type="transmembrane region" description="Helical" evidence="10">
    <location>
        <begin position="99"/>
        <end position="120"/>
    </location>
</feature>
<evidence type="ECO:0000256" key="6">
    <source>
        <dbReference type="ARBA" id="ARBA00023053"/>
    </source>
</evidence>
<dbReference type="GO" id="GO:0015385">
    <property type="term" value="F:sodium:proton antiporter activity"/>
    <property type="evidence" value="ECO:0007669"/>
    <property type="project" value="InterPro"/>
</dbReference>
<keyword evidence="13" id="KW-1185">Reference proteome</keyword>
<dbReference type="InterPro" id="IPR018422">
    <property type="entry name" value="Cation/H_exchanger_CPA1"/>
</dbReference>
<dbReference type="PANTHER" id="PTHR10110:SF86">
    <property type="entry name" value="SODIUM_HYDROGEN EXCHANGER 7"/>
    <property type="match status" value="1"/>
</dbReference>
<feature type="transmembrane region" description="Helical" evidence="10">
    <location>
        <begin position="492"/>
        <end position="511"/>
    </location>
</feature>
<feature type="transmembrane region" description="Helical" evidence="10">
    <location>
        <begin position="371"/>
        <end position="391"/>
    </location>
</feature>
<dbReference type="EMBL" id="PEBK01000001">
    <property type="protein sequence ID" value="PJM76302.1"/>
    <property type="molecule type" value="Genomic_DNA"/>
</dbReference>
<dbReference type="InterPro" id="IPR004705">
    <property type="entry name" value="Cation/H_exchanger_CPA1_bac"/>
</dbReference>
<comment type="caution">
    <text evidence="12">The sequence shown here is derived from an EMBL/GenBank/DDBJ whole genome shotgun (WGS) entry which is preliminary data.</text>
</comment>
<dbReference type="GO" id="GO:0051453">
    <property type="term" value="P:regulation of intracellular pH"/>
    <property type="evidence" value="ECO:0007669"/>
    <property type="project" value="TreeGrafter"/>
</dbReference>
<feature type="transmembrane region" description="Helical" evidence="10">
    <location>
        <begin position="155"/>
        <end position="173"/>
    </location>
</feature>
<evidence type="ECO:0000313" key="13">
    <source>
        <dbReference type="Proteomes" id="UP000231451"/>
    </source>
</evidence>
<evidence type="ECO:0000313" key="12">
    <source>
        <dbReference type="EMBL" id="PJM76302.1"/>
    </source>
</evidence>
<keyword evidence="7 10" id="KW-0406">Ion transport</keyword>
<dbReference type="OrthoDB" id="9809206at2"/>
<organism evidence="12 13">
    <name type="scientific">Bifidobacterium simiarum</name>
    <dbReference type="NCBI Taxonomy" id="2045441"/>
    <lineage>
        <taxon>Bacteria</taxon>
        <taxon>Bacillati</taxon>
        <taxon>Actinomycetota</taxon>
        <taxon>Actinomycetes</taxon>
        <taxon>Bifidobacteriales</taxon>
        <taxon>Bifidobacteriaceae</taxon>
        <taxon>Bifidobacterium</taxon>
    </lineage>
</organism>
<dbReference type="Gene3D" id="6.10.140.1330">
    <property type="match status" value="1"/>
</dbReference>
<keyword evidence="3 10" id="KW-1003">Cell membrane</keyword>
<feature type="transmembrane region" description="Helical" evidence="10">
    <location>
        <begin position="185"/>
        <end position="207"/>
    </location>
</feature>
<keyword evidence="5 10" id="KW-1133">Transmembrane helix</keyword>
<name>A0A2M9HHJ6_9BIFI</name>
<keyword evidence="9 10" id="KW-0739">Sodium transport</keyword>
<comment type="similarity">
    <text evidence="10">Belongs to the monovalent cation:proton antiporter 1 (CPA1) transporter (TC 2.A.36) family.</text>
</comment>
<feature type="domain" description="Cation/H+ exchanger transmembrane" evidence="11">
    <location>
        <begin position="112"/>
        <end position="514"/>
    </location>
</feature>
<evidence type="ECO:0000256" key="8">
    <source>
        <dbReference type="ARBA" id="ARBA00023136"/>
    </source>
</evidence>
<evidence type="ECO:0000256" key="5">
    <source>
        <dbReference type="ARBA" id="ARBA00022989"/>
    </source>
</evidence>
<dbReference type="Proteomes" id="UP000231451">
    <property type="component" value="Unassembled WGS sequence"/>
</dbReference>
<comment type="function">
    <text evidence="10">Na(+)/H(+) antiporter that extrudes sodium in exchange for external protons.</text>
</comment>
<dbReference type="NCBIfam" id="TIGR00831">
    <property type="entry name" value="a_cpa1"/>
    <property type="match status" value="1"/>
</dbReference>
<feature type="transmembrane region" description="Helical" evidence="10">
    <location>
        <begin position="213"/>
        <end position="233"/>
    </location>
</feature>
<keyword evidence="2 10" id="KW-0813">Transport</keyword>
<keyword evidence="10" id="KW-0050">Antiport</keyword>
<feature type="transmembrane region" description="Helical" evidence="10">
    <location>
        <begin position="340"/>
        <end position="359"/>
    </location>
</feature>
<reference evidence="12 13" key="1">
    <citation type="submission" date="2017-10" db="EMBL/GenBank/DDBJ databases">
        <title>Draft genome sequences of strains TRE 1, TRE 9, TRE H and TRI 7, isolated from tamarins, belonging to four potential novel Bifidobacterium species.</title>
        <authorList>
            <person name="Mattarelli P."/>
            <person name="Modesto M."/>
            <person name="Puglisi E."/>
            <person name="Morelli L."/>
            <person name="Spezio C."/>
            <person name="Bonetti A."/>
            <person name="Sandri C."/>
        </authorList>
    </citation>
    <scope>NUCLEOTIDE SEQUENCE [LARGE SCALE GENOMIC DNA]</scope>
    <source>
        <strain evidence="13">TRI7</strain>
    </source>
</reference>
<keyword evidence="8 10" id="KW-0472">Membrane</keyword>
<dbReference type="PANTHER" id="PTHR10110">
    <property type="entry name" value="SODIUM/HYDROGEN EXCHANGER"/>
    <property type="match status" value="1"/>
</dbReference>
<feature type="transmembrane region" description="Helical" evidence="10">
    <location>
        <begin position="455"/>
        <end position="480"/>
    </location>
</feature>
<proteinExistence type="inferred from homology"/>
<feature type="transmembrane region" description="Helical" evidence="10">
    <location>
        <begin position="283"/>
        <end position="304"/>
    </location>
</feature>
<feature type="transmembrane region" description="Helical" evidence="10">
    <location>
        <begin position="411"/>
        <end position="434"/>
    </location>
</feature>
<evidence type="ECO:0000256" key="7">
    <source>
        <dbReference type="ARBA" id="ARBA00023065"/>
    </source>
</evidence>
<dbReference type="GO" id="GO:0015386">
    <property type="term" value="F:potassium:proton antiporter activity"/>
    <property type="evidence" value="ECO:0007669"/>
    <property type="project" value="TreeGrafter"/>
</dbReference>
<feature type="transmembrane region" description="Helical" evidence="10">
    <location>
        <begin position="253"/>
        <end position="277"/>
    </location>
</feature>
<dbReference type="Pfam" id="PF00999">
    <property type="entry name" value="Na_H_Exchanger"/>
    <property type="match status" value="1"/>
</dbReference>
<evidence type="ECO:0000256" key="10">
    <source>
        <dbReference type="RuleBase" id="RU366002"/>
    </source>
</evidence>
<accession>A0A2M9HHJ6</accession>